<dbReference type="CDD" id="cd07377">
    <property type="entry name" value="WHTH_GntR"/>
    <property type="match status" value="1"/>
</dbReference>
<dbReference type="GO" id="GO:0003700">
    <property type="term" value="F:DNA-binding transcription factor activity"/>
    <property type="evidence" value="ECO:0007669"/>
    <property type="project" value="InterPro"/>
</dbReference>
<organism evidence="5 6">
    <name type="scientific">Ruminiclostridium sufflavum DSM 19573</name>
    <dbReference type="NCBI Taxonomy" id="1121337"/>
    <lineage>
        <taxon>Bacteria</taxon>
        <taxon>Bacillati</taxon>
        <taxon>Bacillota</taxon>
        <taxon>Clostridia</taxon>
        <taxon>Eubacteriales</taxon>
        <taxon>Oscillospiraceae</taxon>
        <taxon>Ruminiclostridium</taxon>
    </lineage>
</organism>
<keyword evidence="3" id="KW-0804">Transcription</keyword>
<dbReference type="Proteomes" id="UP000248132">
    <property type="component" value="Unassembled WGS sequence"/>
</dbReference>
<name>A0A318XPA1_9FIRM</name>
<dbReference type="AlphaFoldDB" id="A0A318XPA1"/>
<proteinExistence type="predicted"/>
<dbReference type="InterPro" id="IPR050679">
    <property type="entry name" value="Bact_HTH_transcr_reg"/>
</dbReference>
<dbReference type="InterPro" id="IPR036390">
    <property type="entry name" value="WH_DNA-bd_sf"/>
</dbReference>
<dbReference type="GO" id="GO:0003677">
    <property type="term" value="F:DNA binding"/>
    <property type="evidence" value="ECO:0007669"/>
    <property type="project" value="UniProtKB-KW"/>
</dbReference>
<dbReference type="EMBL" id="QKMR01000008">
    <property type="protein sequence ID" value="PYG87932.1"/>
    <property type="molecule type" value="Genomic_DNA"/>
</dbReference>
<evidence type="ECO:0000259" key="4">
    <source>
        <dbReference type="PROSITE" id="PS50949"/>
    </source>
</evidence>
<dbReference type="SMART" id="SM00866">
    <property type="entry name" value="UTRA"/>
    <property type="match status" value="1"/>
</dbReference>
<dbReference type="PANTHER" id="PTHR44846:SF1">
    <property type="entry name" value="MANNOSYL-D-GLYCERATE TRANSPORT_METABOLISM SYSTEM REPRESSOR MNGR-RELATED"/>
    <property type="match status" value="1"/>
</dbReference>
<dbReference type="InterPro" id="IPR011663">
    <property type="entry name" value="UTRA"/>
</dbReference>
<dbReference type="Gene3D" id="1.10.10.10">
    <property type="entry name" value="Winged helix-like DNA-binding domain superfamily/Winged helix DNA-binding domain"/>
    <property type="match status" value="1"/>
</dbReference>
<dbReference type="Pfam" id="PF00392">
    <property type="entry name" value="GntR"/>
    <property type="match status" value="1"/>
</dbReference>
<dbReference type="InterPro" id="IPR000524">
    <property type="entry name" value="Tscrpt_reg_HTH_GntR"/>
</dbReference>
<dbReference type="OrthoDB" id="457376at2"/>
<evidence type="ECO:0000313" key="5">
    <source>
        <dbReference type="EMBL" id="PYG87932.1"/>
    </source>
</evidence>
<dbReference type="PRINTS" id="PR00035">
    <property type="entry name" value="HTHGNTR"/>
</dbReference>
<gene>
    <name evidence="5" type="ORF">LY28_01642</name>
</gene>
<dbReference type="RefSeq" id="WP_110461685.1">
    <property type="nucleotide sequence ID" value="NZ_QKMR01000008.1"/>
</dbReference>
<dbReference type="PANTHER" id="PTHR44846">
    <property type="entry name" value="MANNOSYL-D-GLYCERATE TRANSPORT/METABOLISM SYSTEM REPRESSOR MNGR-RELATED"/>
    <property type="match status" value="1"/>
</dbReference>
<sequence>MNQFNVDKDLKIPLHHQIYLALLEKIENGQYRVNDKLPSEPELQSLFDVSRITVRSAMQELEKNGYVKKFRGIGTIVCEPKRKYNLQHLSSFSDDIKEYGEKSSSILLNFGLIVPGEKISGILNIPKDQKVYYIERSRLRDNLIVGLNKAYIKKENNLLLEESEFKPETSLYALLKKKGIYLKHAIELLEAQMPSTELCHTLNIKKNQPIFYRERITFMEQNNPMEYVEMFYRADVYQYKISLDLDKKD</sequence>
<feature type="domain" description="HTH gntR-type" evidence="4">
    <location>
        <begin position="12"/>
        <end position="80"/>
    </location>
</feature>
<evidence type="ECO:0000256" key="1">
    <source>
        <dbReference type="ARBA" id="ARBA00023015"/>
    </source>
</evidence>
<dbReference type="Gene3D" id="3.40.1410.10">
    <property type="entry name" value="Chorismate lyase-like"/>
    <property type="match status" value="1"/>
</dbReference>
<dbReference type="InterPro" id="IPR036388">
    <property type="entry name" value="WH-like_DNA-bd_sf"/>
</dbReference>
<dbReference type="SUPFAM" id="SSF64288">
    <property type="entry name" value="Chorismate lyase-like"/>
    <property type="match status" value="1"/>
</dbReference>
<evidence type="ECO:0000256" key="3">
    <source>
        <dbReference type="ARBA" id="ARBA00023163"/>
    </source>
</evidence>
<dbReference type="GO" id="GO:0045892">
    <property type="term" value="P:negative regulation of DNA-templated transcription"/>
    <property type="evidence" value="ECO:0007669"/>
    <property type="project" value="TreeGrafter"/>
</dbReference>
<protein>
    <submittedName>
        <fullName evidence="5">GntR family transcriptional regulator</fullName>
    </submittedName>
</protein>
<dbReference type="PROSITE" id="PS50949">
    <property type="entry name" value="HTH_GNTR"/>
    <property type="match status" value="1"/>
</dbReference>
<evidence type="ECO:0000256" key="2">
    <source>
        <dbReference type="ARBA" id="ARBA00023125"/>
    </source>
</evidence>
<dbReference type="Pfam" id="PF07702">
    <property type="entry name" value="UTRA"/>
    <property type="match status" value="1"/>
</dbReference>
<keyword evidence="6" id="KW-1185">Reference proteome</keyword>
<evidence type="ECO:0000313" key="6">
    <source>
        <dbReference type="Proteomes" id="UP000248132"/>
    </source>
</evidence>
<dbReference type="SMART" id="SM00345">
    <property type="entry name" value="HTH_GNTR"/>
    <property type="match status" value="1"/>
</dbReference>
<dbReference type="SUPFAM" id="SSF46785">
    <property type="entry name" value="Winged helix' DNA-binding domain"/>
    <property type="match status" value="1"/>
</dbReference>
<reference evidence="5 6" key="1">
    <citation type="submission" date="2018-06" db="EMBL/GenBank/DDBJ databases">
        <title>Genomic Encyclopedia of Type Strains, Phase I: the one thousand microbial genomes (KMG-I) project.</title>
        <authorList>
            <person name="Kyrpides N."/>
        </authorList>
    </citation>
    <scope>NUCLEOTIDE SEQUENCE [LARGE SCALE GENOMIC DNA]</scope>
    <source>
        <strain evidence="5 6">DSM 19573</strain>
    </source>
</reference>
<accession>A0A318XPA1</accession>
<dbReference type="InterPro" id="IPR028978">
    <property type="entry name" value="Chorismate_lyase_/UTRA_dom_sf"/>
</dbReference>
<keyword evidence="1" id="KW-0805">Transcription regulation</keyword>
<comment type="caution">
    <text evidence="5">The sequence shown here is derived from an EMBL/GenBank/DDBJ whole genome shotgun (WGS) entry which is preliminary data.</text>
</comment>
<keyword evidence="2" id="KW-0238">DNA-binding</keyword>